<dbReference type="RefSeq" id="WP_073431762.1">
    <property type="nucleotide sequence ID" value="NZ_CADFGY010000039.1"/>
</dbReference>
<protein>
    <recommendedName>
        <fullName evidence="3">Ogr/Delta-like zinc finger</fullName>
    </recommendedName>
</protein>
<dbReference type="EMBL" id="FRAB01000042">
    <property type="protein sequence ID" value="SHK87254.1"/>
    <property type="molecule type" value="Genomic_DNA"/>
</dbReference>
<sequence length="81" mass="8718">MLSSDEWQKRTVEDGVVRCPACESLNVTMGASAVGTYTVYQEYVCEDCGYEFQAMFGLIGCVPGSNNQDDDARGIVPPAGN</sequence>
<evidence type="ECO:0008006" key="3">
    <source>
        <dbReference type="Google" id="ProtNLM"/>
    </source>
</evidence>
<organism evidence="1 2">
    <name type="scientific">Paraburkholderia terricola</name>
    <dbReference type="NCBI Taxonomy" id="169427"/>
    <lineage>
        <taxon>Bacteria</taxon>
        <taxon>Pseudomonadati</taxon>
        <taxon>Pseudomonadota</taxon>
        <taxon>Betaproteobacteria</taxon>
        <taxon>Burkholderiales</taxon>
        <taxon>Burkholderiaceae</taxon>
        <taxon>Paraburkholderia</taxon>
    </lineage>
</organism>
<name>A0A1M6W0M2_9BURK</name>
<dbReference type="OrthoDB" id="9103002at2"/>
<gene>
    <name evidence="1" type="ORF">SAMN05192548_104261</name>
</gene>
<dbReference type="AlphaFoldDB" id="A0A1M6W0M2"/>
<dbReference type="Proteomes" id="UP000184395">
    <property type="component" value="Unassembled WGS sequence"/>
</dbReference>
<evidence type="ECO:0000313" key="1">
    <source>
        <dbReference type="EMBL" id="SHK87254.1"/>
    </source>
</evidence>
<reference evidence="1 2" key="1">
    <citation type="submission" date="2016-11" db="EMBL/GenBank/DDBJ databases">
        <authorList>
            <person name="Jaros S."/>
            <person name="Januszkiewicz K."/>
            <person name="Wedrychowicz H."/>
        </authorList>
    </citation>
    <scope>NUCLEOTIDE SEQUENCE [LARGE SCALE GENOMIC DNA]</scope>
    <source>
        <strain evidence="1 2">LMG 20594</strain>
    </source>
</reference>
<accession>A0A1M6W0M2</accession>
<evidence type="ECO:0000313" key="2">
    <source>
        <dbReference type="Proteomes" id="UP000184395"/>
    </source>
</evidence>
<proteinExistence type="predicted"/>